<proteinExistence type="predicted"/>
<dbReference type="EMBL" id="CM031840">
    <property type="protein sequence ID" value="KAG6672993.1"/>
    <property type="molecule type" value="Genomic_DNA"/>
</dbReference>
<reference evidence="1" key="1">
    <citation type="submission" date="2021-01" db="EMBL/GenBank/DDBJ databases">
        <authorList>
            <person name="Lovell J.T."/>
            <person name="Bentley N."/>
            <person name="Bhattarai G."/>
            <person name="Jenkins J.W."/>
            <person name="Sreedasyam A."/>
            <person name="Alarcon Y."/>
            <person name="Bock C."/>
            <person name="Boston L."/>
            <person name="Carlson J."/>
            <person name="Cervantes K."/>
            <person name="Clermont K."/>
            <person name="Krom N."/>
            <person name="Kubenka K."/>
            <person name="Mamidi S."/>
            <person name="Mattison C."/>
            <person name="Monteros M."/>
            <person name="Pisani C."/>
            <person name="Plott C."/>
            <person name="Rajasekar S."/>
            <person name="Rhein H.S."/>
            <person name="Rohla C."/>
            <person name="Song M."/>
            <person name="Hilaire R.S."/>
            <person name="Shu S."/>
            <person name="Wells L."/>
            <person name="Wang X."/>
            <person name="Webber J."/>
            <person name="Heerema R.J."/>
            <person name="Klein P."/>
            <person name="Conner P."/>
            <person name="Grauke L."/>
            <person name="Grimwood J."/>
            <person name="Schmutz J."/>
            <person name="Randall J.J."/>
        </authorList>
    </citation>
    <scope>NUCLEOTIDE SEQUENCE</scope>
    <source>
        <tissue evidence="1">Leaf</tissue>
    </source>
</reference>
<organism evidence="1 2">
    <name type="scientific">Carya illinoinensis</name>
    <name type="common">Pecan</name>
    <dbReference type="NCBI Taxonomy" id="32201"/>
    <lineage>
        <taxon>Eukaryota</taxon>
        <taxon>Viridiplantae</taxon>
        <taxon>Streptophyta</taxon>
        <taxon>Embryophyta</taxon>
        <taxon>Tracheophyta</taxon>
        <taxon>Spermatophyta</taxon>
        <taxon>Magnoliopsida</taxon>
        <taxon>eudicotyledons</taxon>
        <taxon>Gunneridae</taxon>
        <taxon>Pentapetalae</taxon>
        <taxon>rosids</taxon>
        <taxon>fabids</taxon>
        <taxon>Fagales</taxon>
        <taxon>Juglandaceae</taxon>
        <taxon>Carya</taxon>
    </lineage>
</organism>
<evidence type="ECO:0000313" key="1">
    <source>
        <dbReference type="EMBL" id="KAG6672994.1"/>
    </source>
</evidence>
<dbReference type="AlphaFoldDB" id="A0A922A1A4"/>
<gene>
    <name evidence="1" type="ORF">I3842_16G087600</name>
</gene>
<accession>A0A922A1A4</accession>
<protein>
    <submittedName>
        <fullName evidence="1">Uncharacterized protein</fullName>
    </submittedName>
</protein>
<dbReference type="Proteomes" id="UP000811246">
    <property type="component" value="Chromosome 16"/>
</dbReference>
<dbReference type="EMBL" id="CM031840">
    <property type="protein sequence ID" value="KAG6672994.1"/>
    <property type="molecule type" value="Genomic_DNA"/>
</dbReference>
<comment type="caution">
    <text evidence="1">The sequence shown here is derived from an EMBL/GenBank/DDBJ whole genome shotgun (WGS) entry which is preliminary data.</text>
</comment>
<sequence>MLCQYDSWAVKHNDRRSCATSGNIWAPDMPTLGSISRAAFEIDDYTRTVEILHKRIHLKLAMSRKEKGLLQMWMMWRQVQHLEAYKRPYSSKDQILASDF</sequence>
<name>A0A922A1A4_CARIL</name>
<evidence type="ECO:0000313" key="2">
    <source>
        <dbReference type="Proteomes" id="UP000811246"/>
    </source>
</evidence>